<dbReference type="SUPFAM" id="SSF50129">
    <property type="entry name" value="GroES-like"/>
    <property type="match status" value="1"/>
</dbReference>
<dbReference type="SMART" id="SM00829">
    <property type="entry name" value="PKS_ER"/>
    <property type="match status" value="1"/>
</dbReference>
<dbReference type="GO" id="GO:0016651">
    <property type="term" value="F:oxidoreductase activity, acting on NAD(P)H"/>
    <property type="evidence" value="ECO:0007669"/>
    <property type="project" value="TreeGrafter"/>
</dbReference>
<dbReference type="Gene3D" id="3.90.180.10">
    <property type="entry name" value="Medium-chain alcohol dehydrogenases, catalytic domain"/>
    <property type="match status" value="1"/>
</dbReference>
<dbReference type="Pfam" id="PF08240">
    <property type="entry name" value="ADH_N"/>
    <property type="match status" value="1"/>
</dbReference>
<evidence type="ECO:0000256" key="2">
    <source>
        <dbReference type="ARBA" id="ARBA00023002"/>
    </source>
</evidence>
<keyword evidence="2" id="KW-0560">Oxidoreductase</keyword>
<dbReference type="Pfam" id="PF13602">
    <property type="entry name" value="ADH_zinc_N_2"/>
    <property type="match status" value="1"/>
</dbReference>
<feature type="domain" description="Enoyl reductase (ER)" evidence="3">
    <location>
        <begin position="11"/>
        <end position="302"/>
    </location>
</feature>
<evidence type="ECO:0000256" key="1">
    <source>
        <dbReference type="ARBA" id="ARBA00022857"/>
    </source>
</evidence>
<dbReference type="EMBL" id="BNBO01000014">
    <property type="protein sequence ID" value="GHH70696.1"/>
    <property type="molecule type" value="Genomic_DNA"/>
</dbReference>
<gene>
    <name evidence="4" type="ORF">GCM10018781_30870</name>
</gene>
<proteinExistence type="predicted"/>
<dbReference type="GO" id="GO:0070402">
    <property type="term" value="F:NADPH binding"/>
    <property type="evidence" value="ECO:0007669"/>
    <property type="project" value="TreeGrafter"/>
</dbReference>
<dbReference type="GO" id="GO:0008270">
    <property type="term" value="F:zinc ion binding"/>
    <property type="evidence" value="ECO:0007669"/>
    <property type="project" value="InterPro"/>
</dbReference>
<dbReference type="InterPro" id="IPR013154">
    <property type="entry name" value="ADH-like_N"/>
</dbReference>
<protein>
    <submittedName>
        <fullName evidence="4">Oxidoreductase</fullName>
    </submittedName>
</protein>
<comment type="caution">
    <text evidence="4">The sequence shown here is derived from an EMBL/GenBank/DDBJ whole genome shotgun (WGS) entry which is preliminary data.</text>
</comment>
<keyword evidence="1" id="KW-0521">NADP</keyword>
<reference evidence="4" key="2">
    <citation type="submission" date="2020-09" db="EMBL/GenBank/DDBJ databases">
        <authorList>
            <person name="Sun Q."/>
            <person name="Ohkuma M."/>
        </authorList>
    </citation>
    <scope>NUCLEOTIDE SEQUENCE</scope>
    <source>
        <strain evidence="4">JCM 4646</strain>
    </source>
</reference>
<dbReference type="PROSITE" id="PS01162">
    <property type="entry name" value="QOR_ZETA_CRYSTAL"/>
    <property type="match status" value="1"/>
</dbReference>
<sequence length="305" mass="31676">MSTAIVFNEYGKPEVLVPVEIQDPEAGAGQVRVQVRAAGVQPFDTAWRRGDFAQWNPDTFPVRLGNEVAGVVDQVGPGVTGVAVGDEVIGFLDGTGYSSVVLLQADQLVQKPAGMPWEEAGVLSASGQTAHTALDELRVGAGDVVLIHAAAGGVGSNAVQIAKARGAVVIGTASERNHDYLRSLGAIPVTYGAGLVERVRAAAPDGVDAVFDAIGGEALDASVEILDGNTERAVTIADSWGGPRLGVRRIGTQRSAERLAELVRLYTEGLLKVTVAKAVPLEKAPEAHQEVETGHVRGKVVLTVG</sequence>
<reference evidence="4" key="1">
    <citation type="journal article" date="2014" name="Int. J. Syst. Evol. Microbiol.">
        <title>Complete genome sequence of Corynebacterium casei LMG S-19264T (=DSM 44701T), isolated from a smear-ripened cheese.</title>
        <authorList>
            <consortium name="US DOE Joint Genome Institute (JGI-PGF)"/>
            <person name="Walter F."/>
            <person name="Albersmeier A."/>
            <person name="Kalinowski J."/>
            <person name="Ruckert C."/>
        </authorList>
    </citation>
    <scope>NUCLEOTIDE SEQUENCE</scope>
    <source>
        <strain evidence="4">JCM 4646</strain>
    </source>
</reference>
<name>A0A919FRM2_9ACTN</name>
<dbReference type="Gene3D" id="3.40.50.720">
    <property type="entry name" value="NAD(P)-binding Rossmann-like Domain"/>
    <property type="match status" value="1"/>
</dbReference>
<dbReference type="InterPro" id="IPR020843">
    <property type="entry name" value="ER"/>
</dbReference>
<dbReference type="CDD" id="cd05289">
    <property type="entry name" value="MDR_like_2"/>
    <property type="match status" value="1"/>
</dbReference>
<dbReference type="SUPFAM" id="SSF51735">
    <property type="entry name" value="NAD(P)-binding Rossmann-fold domains"/>
    <property type="match status" value="1"/>
</dbReference>
<dbReference type="GeneID" id="95353528"/>
<dbReference type="PANTHER" id="PTHR48106">
    <property type="entry name" value="QUINONE OXIDOREDUCTASE PIG3-RELATED"/>
    <property type="match status" value="1"/>
</dbReference>
<evidence type="ECO:0000259" key="3">
    <source>
        <dbReference type="SMART" id="SM00829"/>
    </source>
</evidence>
<keyword evidence="5" id="KW-1185">Reference proteome</keyword>
<dbReference type="Proteomes" id="UP000617734">
    <property type="component" value="Unassembled WGS sequence"/>
</dbReference>
<evidence type="ECO:0000313" key="5">
    <source>
        <dbReference type="Proteomes" id="UP000617734"/>
    </source>
</evidence>
<dbReference type="InterPro" id="IPR002364">
    <property type="entry name" value="Quin_OxRdtase/zeta-crystal_CS"/>
</dbReference>
<dbReference type="InterPro" id="IPR011032">
    <property type="entry name" value="GroES-like_sf"/>
</dbReference>
<evidence type="ECO:0000313" key="4">
    <source>
        <dbReference type="EMBL" id="GHH70696.1"/>
    </source>
</evidence>
<dbReference type="AlphaFoldDB" id="A0A919FRM2"/>
<accession>A0A919FRM2</accession>
<dbReference type="RefSeq" id="WP_190211394.1">
    <property type="nucleotide sequence ID" value="NZ_BNBO01000014.1"/>
</dbReference>
<dbReference type="InterPro" id="IPR036291">
    <property type="entry name" value="NAD(P)-bd_dom_sf"/>
</dbReference>
<organism evidence="4 5">
    <name type="scientific">Kitasatospora indigofera</name>
    <dbReference type="NCBI Taxonomy" id="67307"/>
    <lineage>
        <taxon>Bacteria</taxon>
        <taxon>Bacillati</taxon>
        <taxon>Actinomycetota</taxon>
        <taxon>Actinomycetes</taxon>
        <taxon>Kitasatosporales</taxon>
        <taxon>Streptomycetaceae</taxon>
        <taxon>Kitasatospora</taxon>
    </lineage>
</organism>